<dbReference type="Proteomes" id="UP000316759">
    <property type="component" value="Unassembled WGS sequence"/>
</dbReference>
<sequence>FLYIYPCDFSSPTCLTAFEAAAWPVAILPRRSPGWFSCASRDLLCTALDQGPVYEASVASECWDWGLTVPLREVYAVCGRGPASFVCLVLTIGQVLLELYRRIFKVSSSGNSFENGWCQVLMVSSLSMMVLLIYR</sequence>
<evidence type="ECO:0000313" key="2">
    <source>
        <dbReference type="Proteomes" id="UP000316759"/>
    </source>
</evidence>
<gene>
    <name evidence="1" type="ORF">FGIG_09794</name>
</gene>
<protein>
    <submittedName>
        <fullName evidence="1">Uncharacterized protein</fullName>
    </submittedName>
</protein>
<accession>A0A504YZA7</accession>
<proteinExistence type="predicted"/>
<dbReference type="AlphaFoldDB" id="A0A504YZA7"/>
<organism evidence="1 2">
    <name type="scientific">Fasciola gigantica</name>
    <name type="common">Giant liver fluke</name>
    <dbReference type="NCBI Taxonomy" id="46835"/>
    <lineage>
        <taxon>Eukaryota</taxon>
        <taxon>Metazoa</taxon>
        <taxon>Spiralia</taxon>
        <taxon>Lophotrochozoa</taxon>
        <taxon>Platyhelminthes</taxon>
        <taxon>Trematoda</taxon>
        <taxon>Digenea</taxon>
        <taxon>Plagiorchiida</taxon>
        <taxon>Echinostomata</taxon>
        <taxon>Echinostomatoidea</taxon>
        <taxon>Fasciolidae</taxon>
        <taxon>Fasciola</taxon>
    </lineage>
</organism>
<feature type="non-terminal residue" evidence="1">
    <location>
        <position position="1"/>
    </location>
</feature>
<keyword evidence="2" id="KW-1185">Reference proteome</keyword>
<reference evidence="1 2" key="1">
    <citation type="submission" date="2019-04" db="EMBL/GenBank/DDBJ databases">
        <title>Annotation for the trematode Fasciola gigantica.</title>
        <authorList>
            <person name="Choi Y.-J."/>
        </authorList>
    </citation>
    <scope>NUCLEOTIDE SEQUENCE [LARGE SCALE GENOMIC DNA]</scope>
    <source>
        <strain evidence="1">Uganda_cow_1</strain>
    </source>
</reference>
<dbReference type="EMBL" id="SUNJ01001415">
    <property type="protein sequence ID" value="TPP66783.1"/>
    <property type="molecule type" value="Genomic_DNA"/>
</dbReference>
<comment type="caution">
    <text evidence="1">The sequence shown here is derived from an EMBL/GenBank/DDBJ whole genome shotgun (WGS) entry which is preliminary data.</text>
</comment>
<name>A0A504YZA7_FASGI</name>
<evidence type="ECO:0000313" key="1">
    <source>
        <dbReference type="EMBL" id="TPP66783.1"/>
    </source>
</evidence>